<name>A0AAW6GZC9_BACUN</name>
<feature type="domain" description="ABC3 transporter permease C-terminal" evidence="7">
    <location>
        <begin position="106"/>
        <end position="230"/>
    </location>
</feature>
<dbReference type="GO" id="GO:0005886">
    <property type="term" value="C:plasma membrane"/>
    <property type="evidence" value="ECO:0007669"/>
    <property type="project" value="UniProtKB-SubCell"/>
</dbReference>
<sequence>FRPKRIVGVTKDVSSLFTFAYGELWMPYSTRDSGLGSEGLRGDFEAVALVKPGVGREELKRQIEQSLARFNEILVEYELELPDLSTYTERQFFRNDTMSPAVTCIILGLILLIVPAINVSGLISSQMSRRMAELAVRKAYGASRSTLMVQLLRENLALAFAGALLGFLFSCIFLWLGKDWMLGYGAPGTNFDVSVWLFFRPTVFVAVLVVCLLFNLLSVFIPAWHATRRPIAEVLGGE</sequence>
<evidence type="ECO:0000313" key="9">
    <source>
        <dbReference type="Proteomes" id="UP001222603"/>
    </source>
</evidence>
<dbReference type="RefSeq" id="WP_272201832.1">
    <property type="nucleotide sequence ID" value="NZ_JAQNSI010000274.1"/>
</dbReference>
<evidence type="ECO:0000256" key="2">
    <source>
        <dbReference type="ARBA" id="ARBA00022475"/>
    </source>
</evidence>
<feature type="transmembrane region" description="Helical" evidence="6">
    <location>
        <begin position="197"/>
        <end position="221"/>
    </location>
</feature>
<dbReference type="AlphaFoldDB" id="A0AAW6GZC9"/>
<keyword evidence="4 6" id="KW-1133">Transmembrane helix</keyword>
<keyword evidence="2" id="KW-1003">Cell membrane</keyword>
<dbReference type="InterPro" id="IPR003838">
    <property type="entry name" value="ABC3_permease_C"/>
</dbReference>
<accession>A0AAW6GZC9</accession>
<feature type="transmembrane region" description="Helical" evidence="6">
    <location>
        <begin position="100"/>
        <end position="123"/>
    </location>
</feature>
<dbReference type="GO" id="GO:0022857">
    <property type="term" value="F:transmembrane transporter activity"/>
    <property type="evidence" value="ECO:0007669"/>
    <property type="project" value="TreeGrafter"/>
</dbReference>
<dbReference type="PANTHER" id="PTHR30572">
    <property type="entry name" value="MEMBRANE COMPONENT OF TRANSPORTER-RELATED"/>
    <property type="match status" value="1"/>
</dbReference>
<keyword evidence="5 6" id="KW-0472">Membrane</keyword>
<proteinExistence type="predicted"/>
<evidence type="ECO:0000313" key="8">
    <source>
        <dbReference type="EMBL" id="MDC1900893.1"/>
    </source>
</evidence>
<dbReference type="Pfam" id="PF02687">
    <property type="entry name" value="FtsX"/>
    <property type="match status" value="1"/>
</dbReference>
<keyword evidence="3 6" id="KW-0812">Transmembrane</keyword>
<dbReference type="PANTHER" id="PTHR30572:SF18">
    <property type="entry name" value="ABC-TYPE MACROLIDE FAMILY EXPORT SYSTEM PERMEASE COMPONENT 2"/>
    <property type="match status" value="1"/>
</dbReference>
<gene>
    <name evidence="8" type="ORF">POZ10_09690</name>
</gene>
<dbReference type="Proteomes" id="UP001222603">
    <property type="component" value="Unassembled WGS sequence"/>
</dbReference>
<evidence type="ECO:0000256" key="1">
    <source>
        <dbReference type="ARBA" id="ARBA00004651"/>
    </source>
</evidence>
<comment type="caution">
    <text evidence="8">The sequence shown here is derived from an EMBL/GenBank/DDBJ whole genome shotgun (WGS) entry which is preliminary data.</text>
</comment>
<reference evidence="8" key="1">
    <citation type="submission" date="2022-10" db="EMBL/GenBank/DDBJ databases">
        <title>Human gut microbiome strain richness.</title>
        <authorList>
            <person name="Chen-Liaw A."/>
        </authorList>
    </citation>
    <scope>NUCLEOTIDE SEQUENCE</scope>
    <source>
        <strain evidence="8">1001713st1_F9_1001713B170221_170320</strain>
    </source>
</reference>
<evidence type="ECO:0000256" key="5">
    <source>
        <dbReference type="ARBA" id="ARBA00023136"/>
    </source>
</evidence>
<dbReference type="EMBL" id="JAQNSI010000274">
    <property type="protein sequence ID" value="MDC1900893.1"/>
    <property type="molecule type" value="Genomic_DNA"/>
</dbReference>
<evidence type="ECO:0000259" key="7">
    <source>
        <dbReference type="Pfam" id="PF02687"/>
    </source>
</evidence>
<dbReference type="InterPro" id="IPR050250">
    <property type="entry name" value="Macrolide_Exporter_MacB"/>
</dbReference>
<organism evidence="8 9">
    <name type="scientific">Bacteroides uniformis</name>
    <dbReference type="NCBI Taxonomy" id="820"/>
    <lineage>
        <taxon>Bacteria</taxon>
        <taxon>Pseudomonadati</taxon>
        <taxon>Bacteroidota</taxon>
        <taxon>Bacteroidia</taxon>
        <taxon>Bacteroidales</taxon>
        <taxon>Bacteroidaceae</taxon>
        <taxon>Bacteroides</taxon>
    </lineage>
</organism>
<protein>
    <submittedName>
        <fullName evidence="8">FtsX-like permease family protein</fullName>
    </submittedName>
</protein>
<evidence type="ECO:0000256" key="6">
    <source>
        <dbReference type="SAM" id="Phobius"/>
    </source>
</evidence>
<feature type="transmembrane region" description="Helical" evidence="6">
    <location>
        <begin position="156"/>
        <end position="177"/>
    </location>
</feature>
<evidence type="ECO:0000256" key="3">
    <source>
        <dbReference type="ARBA" id="ARBA00022692"/>
    </source>
</evidence>
<evidence type="ECO:0000256" key="4">
    <source>
        <dbReference type="ARBA" id="ARBA00022989"/>
    </source>
</evidence>
<feature type="non-terminal residue" evidence="8">
    <location>
        <position position="1"/>
    </location>
</feature>
<comment type="subcellular location">
    <subcellularLocation>
        <location evidence="1">Cell membrane</location>
        <topology evidence="1">Multi-pass membrane protein</topology>
    </subcellularLocation>
</comment>